<dbReference type="AlphaFoldDB" id="A0A1I8AK52"/>
<dbReference type="SMART" id="SM00399">
    <property type="entry name" value="ZnF_C4"/>
    <property type="match status" value="1"/>
</dbReference>
<evidence type="ECO:0000256" key="1">
    <source>
        <dbReference type="ARBA" id="ARBA00022723"/>
    </source>
</evidence>
<sequence length="448" mass="51674">MCFRIHHATRVVLVSRDYQVRVSHHRLVDRFALATMAHKADSTCSNVVEDPQPNCSSVLCAVCSDDRFGCKAFFRRTVRDGKSYTCAKYGNCVVDKKCRNQCRACRYKMCISKGMLLTEVREDRKPEKPRRIRGIRKNDCEVQPPCKPPSSTVSVFPPLTTSPGVPDFINFLINVDQSLEHLYDPAYEHITAADVEKLNDTYGRHLSLEEGLRRPDLVCPRTKFRWDCERVFSTYDVTFMWYRGFVALVDWVNGFPQFRQLGLEDKARLFRVNFLSTSFIFFVQYSTIERGCAVGNGSYIPYDPEELRQNGFGDQLVNNVLHRYKAEIFSPLVNLDIDHRELGILKAILFFNGDVTLSAEAQQACQSVFSCTIEAWFEYQKLRFPAMSTMELVKRQSQILLVIPKIMHVWQSEHDIYLMYSVFHGLNLDGIPMDLISSRGLKMVVKEK</sequence>
<keyword evidence="4" id="KW-0805">Transcription regulation</keyword>
<dbReference type="PANTHER" id="PTHR47630">
    <property type="entry name" value="NUCLEAR HORMONE RECEPTOR FAMILY-RELATED-RELATED"/>
    <property type="match status" value="1"/>
</dbReference>
<dbReference type="Gene3D" id="3.30.50.10">
    <property type="entry name" value="Erythroid Transcription Factor GATA-1, subunit A"/>
    <property type="match status" value="1"/>
</dbReference>
<dbReference type="PRINTS" id="PR00398">
    <property type="entry name" value="STRDHORMONER"/>
</dbReference>
<keyword evidence="6" id="KW-0804">Transcription</keyword>
<dbReference type="Gene3D" id="1.10.565.10">
    <property type="entry name" value="Retinoid X Receptor"/>
    <property type="match status" value="1"/>
</dbReference>
<dbReference type="SUPFAM" id="SSF48508">
    <property type="entry name" value="Nuclear receptor ligand-binding domain"/>
    <property type="match status" value="1"/>
</dbReference>
<dbReference type="Pfam" id="PF00105">
    <property type="entry name" value="zf-C4"/>
    <property type="match status" value="1"/>
</dbReference>
<dbReference type="InterPro" id="IPR052499">
    <property type="entry name" value="C.elegans_NHRs"/>
</dbReference>
<evidence type="ECO:0000313" key="11">
    <source>
        <dbReference type="Proteomes" id="UP000095287"/>
    </source>
</evidence>
<dbReference type="Proteomes" id="UP000095287">
    <property type="component" value="Unplaced"/>
</dbReference>
<keyword evidence="8" id="KW-0539">Nucleus</keyword>
<dbReference type="Pfam" id="PF00104">
    <property type="entry name" value="Hormone_recep"/>
    <property type="match status" value="1"/>
</dbReference>
<dbReference type="InterPro" id="IPR013088">
    <property type="entry name" value="Znf_NHR/GATA"/>
</dbReference>
<evidence type="ECO:0000313" key="12">
    <source>
        <dbReference type="WBParaSite" id="L893_g6787.t1"/>
    </source>
</evidence>
<evidence type="ECO:0000256" key="6">
    <source>
        <dbReference type="ARBA" id="ARBA00023163"/>
    </source>
</evidence>
<dbReference type="InterPro" id="IPR035500">
    <property type="entry name" value="NHR-like_dom_sf"/>
</dbReference>
<proteinExistence type="predicted"/>
<evidence type="ECO:0000259" key="9">
    <source>
        <dbReference type="PROSITE" id="PS51030"/>
    </source>
</evidence>
<dbReference type="PROSITE" id="PS51030">
    <property type="entry name" value="NUCLEAR_REC_DBD_2"/>
    <property type="match status" value="1"/>
</dbReference>
<dbReference type="InterPro" id="IPR001723">
    <property type="entry name" value="Nuclear_hrmn_rcpt"/>
</dbReference>
<feature type="domain" description="NR LBD" evidence="10">
    <location>
        <begin position="194"/>
        <end position="439"/>
    </location>
</feature>
<evidence type="ECO:0000256" key="3">
    <source>
        <dbReference type="ARBA" id="ARBA00022833"/>
    </source>
</evidence>
<feature type="domain" description="Nuclear receptor" evidence="9">
    <location>
        <begin position="41"/>
        <end position="122"/>
    </location>
</feature>
<evidence type="ECO:0000256" key="4">
    <source>
        <dbReference type="ARBA" id="ARBA00023015"/>
    </source>
</evidence>
<keyword evidence="3" id="KW-0862">Zinc</keyword>
<dbReference type="GO" id="GO:0043565">
    <property type="term" value="F:sequence-specific DNA binding"/>
    <property type="evidence" value="ECO:0007669"/>
    <property type="project" value="InterPro"/>
</dbReference>
<evidence type="ECO:0000259" key="10">
    <source>
        <dbReference type="PROSITE" id="PS51843"/>
    </source>
</evidence>
<keyword evidence="11" id="KW-1185">Reference proteome</keyword>
<evidence type="ECO:0000256" key="8">
    <source>
        <dbReference type="ARBA" id="ARBA00023242"/>
    </source>
</evidence>
<dbReference type="GO" id="GO:0008270">
    <property type="term" value="F:zinc ion binding"/>
    <property type="evidence" value="ECO:0007669"/>
    <property type="project" value="UniProtKB-KW"/>
</dbReference>
<keyword evidence="5" id="KW-0238">DNA-binding</keyword>
<name>A0A1I8AK52_9BILA</name>
<dbReference type="SUPFAM" id="SSF57716">
    <property type="entry name" value="Glucocorticoid receptor-like (DNA-binding domain)"/>
    <property type="match status" value="1"/>
</dbReference>
<organism evidence="11 12">
    <name type="scientific">Steinernema glaseri</name>
    <dbReference type="NCBI Taxonomy" id="37863"/>
    <lineage>
        <taxon>Eukaryota</taxon>
        <taxon>Metazoa</taxon>
        <taxon>Ecdysozoa</taxon>
        <taxon>Nematoda</taxon>
        <taxon>Chromadorea</taxon>
        <taxon>Rhabditida</taxon>
        <taxon>Tylenchina</taxon>
        <taxon>Panagrolaimomorpha</taxon>
        <taxon>Strongyloidoidea</taxon>
        <taxon>Steinernematidae</taxon>
        <taxon>Steinernema</taxon>
    </lineage>
</organism>
<accession>A0A1I8AK52</accession>
<evidence type="ECO:0000256" key="7">
    <source>
        <dbReference type="ARBA" id="ARBA00023170"/>
    </source>
</evidence>
<dbReference type="InterPro" id="IPR000536">
    <property type="entry name" value="Nucl_hrmn_rcpt_lig-bd"/>
</dbReference>
<dbReference type="InterPro" id="IPR001628">
    <property type="entry name" value="Znf_hrmn_rcpt"/>
</dbReference>
<dbReference type="WBParaSite" id="L893_g6787.t1">
    <property type="protein sequence ID" value="L893_g6787.t1"/>
    <property type="gene ID" value="L893_g6787"/>
</dbReference>
<protein>
    <submittedName>
        <fullName evidence="12">Nuclear receptor domain-containing protein</fullName>
    </submittedName>
</protein>
<dbReference type="GO" id="GO:0003700">
    <property type="term" value="F:DNA-binding transcription factor activity"/>
    <property type="evidence" value="ECO:0007669"/>
    <property type="project" value="InterPro"/>
</dbReference>
<dbReference type="SMART" id="SM00430">
    <property type="entry name" value="HOLI"/>
    <property type="match status" value="1"/>
</dbReference>
<reference evidence="12" key="1">
    <citation type="submission" date="2016-11" db="UniProtKB">
        <authorList>
            <consortium name="WormBaseParasite"/>
        </authorList>
    </citation>
    <scope>IDENTIFICATION</scope>
</reference>
<evidence type="ECO:0000256" key="2">
    <source>
        <dbReference type="ARBA" id="ARBA00022771"/>
    </source>
</evidence>
<keyword evidence="2" id="KW-0863">Zinc-finger</keyword>
<keyword evidence="7" id="KW-0675">Receptor</keyword>
<keyword evidence="1" id="KW-0479">Metal-binding</keyword>
<dbReference type="PROSITE" id="PS51843">
    <property type="entry name" value="NR_LBD"/>
    <property type="match status" value="1"/>
</dbReference>
<evidence type="ECO:0000256" key="5">
    <source>
        <dbReference type="ARBA" id="ARBA00023125"/>
    </source>
</evidence>
<dbReference type="PANTHER" id="PTHR47630:SF6">
    <property type="entry name" value="NUCLEAR HORMONE RECEPTOR FAMILY"/>
    <property type="match status" value="1"/>
</dbReference>